<gene>
    <name evidence="1" type="ORF">GCM10009119_39890</name>
</gene>
<comment type="caution">
    <text evidence="1">The sequence shown here is derived from an EMBL/GenBank/DDBJ whole genome shotgun (WGS) entry which is preliminary data.</text>
</comment>
<name>A0ABP3YKF0_9BACT</name>
<organism evidence="1 2">
    <name type="scientific">Algoriphagus jejuensis</name>
    <dbReference type="NCBI Taxonomy" id="419934"/>
    <lineage>
        <taxon>Bacteria</taxon>
        <taxon>Pseudomonadati</taxon>
        <taxon>Bacteroidota</taxon>
        <taxon>Cytophagia</taxon>
        <taxon>Cytophagales</taxon>
        <taxon>Cyclobacteriaceae</taxon>
        <taxon>Algoriphagus</taxon>
    </lineage>
</organism>
<accession>A0ABP3YKF0</accession>
<dbReference type="RefSeq" id="WP_343854676.1">
    <property type="nucleotide sequence ID" value="NZ_BAAAFI010000048.1"/>
</dbReference>
<dbReference type="Proteomes" id="UP001500469">
    <property type="component" value="Unassembled WGS sequence"/>
</dbReference>
<dbReference type="EMBL" id="BAAAFI010000048">
    <property type="protein sequence ID" value="GAA0881019.1"/>
    <property type="molecule type" value="Genomic_DNA"/>
</dbReference>
<evidence type="ECO:0000313" key="2">
    <source>
        <dbReference type="Proteomes" id="UP001500469"/>
    </source>
</evidence>
<evidence type="ECO:0000313" key="1">
    <source>
        <dbReference type="EMBL" id="GAA0881019.1"/>
    </source>
</evidence>
<sequence length="80" mass="9036">MKVEKMKKLATELVEKLEKLKQAELAAEFSWCWVSFQNDQNSTGVIEKANQALVALKEAREKNAKSVSKKLVDELEKALA</sequence>
<reference evidence="2" key="1">
    <citation type="journal article" date="2019" name="Int. J. Syst. Evol. Microbiol.">
        <title>The Global Catalogue of Microorganisms (GCM) 10K type strain sequencing project: providing services to taxonomists for standard genome sequencing and annotation.</title>
        <authorList>
            <consortium name="The Broad Institute Genomics Platform"/>
            <consortium name="The Broad Institute Genome Sequencing Center for Infectious Disease"/>
            <person name="Wu L."/>
            <person name="Ma J."/>
        </authorList>
    </citation>
    <scope>NUCLEOTIDE SEQUENCE [LARGE SCALE GENOMIC DNA]</scope>
    <source>
        <strain evidence="2">JCM 16112</strain>
    </source>
</reference>
<protein>
    <submittedName>
        <fullName evidence="1">Uncharacterized protein</fullName>
    </submittedName>
</protein>
<proteinExistence type="predicted"/>
<keyword evidence="2" id="KW-1185">Reference proteome</keyword>